<name>A0AAD4NCG6_9BILA</name>
<sequence length="502" mass="55880">MINKLIVFGSGFISSLMPRSENTLWQTIPSFALFTLTLFVDFASAQQSIPRYLQPQLATSIGGVRSQRHPGAAISTALPKNGLMMAAPKPKNSGSNQKTGTNDEMFMTAPQCKCKDIEECSQELESKSNKCKVMPKCENILKKIGNSAKIRGCLDREQKEMERLEKCVEKRVGPIGCTNEEHPKNLTIPVIPMMGLGESQQNGRRKRAATAKSPPPLPTTQEAGHAPIEMSDYLMCVDECTMDELNNEAKMCAGRGPLNCALKLRCALAPPDDRSQTAFEDCEKELGLTAQSRFKASCECLKAAGIYIQCPKYLFFPKYMLTPSELLSKLEGPRETVLNRSLSNDWSVTLPPNTHSLWESDGIQSETVTSYNSDAIFYIPFVAFVLCGPILFIIVLCYIQRRNRALQSRDLERLQNRRLSQSGIYVGGTQFGGAILSQFQWSRAAAGIGKLETEGEALTEEDSSRTEVAQRRPIHYYPTEEARLAPGWQQFSSMVLLFGRHY</sequence>
<organism evidence="3 4">
    <name type="scientific">Ditylenchus destructor</name>
    <dbReference type="NCBI Taxonomy" id="166010"/>
    <lineage>
        <taxon>Eukaryota</taxon>
        <taxon>Metazoa</taxon>
        <taxon>Ecdysozoa</taxon>
        <taxon>Nematoda</taxon>
        <taxon>Chromadorea</taxon>
        <taxon>Rhabditida</taxon>
        <taxon>Tylenchina</taxon>
        <taxon>Tylenchomorpha</taxon>
        <taxon>Sphaerularioidea</taxon>
        <taxon>Anguinidae</taxon>
        <taxon>Anguininae</taxon>
        <taxon>Ditylenchus</taxon>
    </lineage>
</organism>
<gene>
    <name evidence="3" type="ORF">DdX_03660</name>
</gene>
<comment type="caution">
    <text evidence="3">The sequence shown here is derived from an EMBL/GenBank/DDBJ whole genome shotgun (WGS) entry which is preliminary data.</text>
</comment>
<feature type="transmembrane region" description="Helical" evidence="2">
    <location>
        <begin position="375"/>
        <end position="399"/>
    </location>
</feature>
<keyword evidence="4" id="KW-1185">Reference proteome</keyword>
<keyword evidence="2" id="KW-0472">Membrane</keyword>
<dbReference type="EMBL" id="JAKKPZ010000003">
    <property type="protein sequence ID" value="KAI1723499.1"/>
    <property type="molecule type" value="Genomic_DNA"/>
</dbReference>
<dbReference type="AlphaFoldDB" id="A0AAD4NCG6"/>
<accession>A0AAD4NCG6</accession>
<reference evidence="3" key="1">
    <citation type="submission" date="2022-01" db="EMBL/GenBank/DDBJ databases">
        <title>Genome Sequence Resource for Two Populations of Ditylenchus destructor, the Migratory Endoparasitic Phytonematode.</title>
        <authorList>
            <person name="Zhang H."/>
            <person name="Lin R."/>
            <person name="Xie B."/>
        </authorList>
    </citation>
    <scope>NUCLEOTIDE SEQUENCE</scope>
    <source>
        <strain evidence="3">BazhouSP</strain>
    </source>
</reference>
<keyword evidence="2" id="KW-1133">Transmembrane helix</keyword>
<proteinExistence type="predicted"/>
<evidence type="ECO:0000256" key="1">
    <source>
        <dbReference type="SAM" id="MobiDB-lite"/>
    </source>
</evidence>
<dbReference type="PANTHER" id="PTHR34401">
    <property type="entry name" value="PROTEIN CBG12388-RELATED"/>
    <property type="match status" value="1"/>
</dbReference>
<evidence type="ECO:0000313" key="4">
    <source>
        <dbReference type="Proteomes" id="UP001201812"/>
    </source>
</evidence>
<protein>
    <submittedName>
        <fullName evidence="3">Uncharacterized protein</fullName>
    </submittedName>
</protein>
<dbReference type="PANTHER" id="PTHR34401:SF7">
    <property type="entry name" value="EXTRACELLULAR MEMBRANE PROTEIN, CFEM DOMAIN PROTEIN"/>
    <property type="match status" value="1"/>
</dbReference>
<feature type="region of interest" description="Disordered" evidence="1">
    <location>
        <begin position="197"/>
        <end position="224"/>
    </location>
</feature>
<dbReference type="Proteomes" id="UP001201812">
    <property type="component" value="Unassembled WGS sequence"/>
</dbReference>
<evidence type="ECO:0000256" key="2">
    <source>
        <dbReference type="SAM" id="Phobius"/>
    </source>
</evidence>
<keyword evidence="2" id="KW-0812">Transmembrane</keyword>
<evidence type="ECO:0000313" key="3">
    <source>
        <dbReference type="EMBL" id="KAI1723499.1"/>
    </source>
</evidence>